<gene>
    <name evidence="2" type="ORF">RFI_27664</name>
</gene>
<feature type="transmembrane region" description="Helical" evidence="1">
    <location>
        <begin position="140"/>
        <end position="162"/>
    </location>
</feature>
<keyword evidence="1" id="KW-0472">Membrane</keyword>
<protein>
    <submittedName>
        <fullName evidence="2">Uncharacterized protein</fullName>
    </submittedName>
</protein>
<sequence>MFSRQLLRLTTHSYESELHVSHLTVPNDKGVITPASSFNDDLLNVPTPSTFVRPGDNPLQQQSSLNISTTSLTLSTLNDSFFTPLLERLDVSDIVLSAHQINTLEMVTKFNVLNFVIFIPSIWYLVTFIYSAVVDSFWTFVIWICVIPFDCCVAVVCIFLTYKFGKTDYDRCCRCCHQRCLKLCIFTAKRKVKSNISTPA</sequence>
<evidence type="ECO:0000256" key="1">
    <source>
        <dbReference type="SAM" id="Phobius"/>
    </source>
</evidence>
<comment type="caution">
    <text evidence="2">The sequence shown here is derived from an EMBL/GenBank/DDBJ whole genome shotgun (WGS) entry which is preliminary data.</text>
</comment>
<dbReference type="Proteomes" id="UP000023152">
    <property type="component" value="Unassembled WGS sequence"/>
</dbReference>
<dbReference type="EMBL" id="ASPP01023940">
    <property type="protein sequence ID" value="ETO09707.1"/>
    <property type="molecule type" value="Genomic_DNA"/>
</dbReference>
<proteinExistence type="predicted"/>
<evidence type="ECO:0000313" key="3">
    <source>
        <dbReference type="Proteomes" id="UP000023152"/>
    </source>
</evidence>
<keyword evidence="3" id="KW-1185">Reference proteome</keyword>
<dbReference type="AlphaFoldDB" id="X6M8B0"/>
<organism evidence="2 3">
    <name type="scientific">Reticulomyxa filosa</name>
    <dbReference type="NCBI Taxonomy" id="46433"/>
    <lineage>
        <taxon>Eukaryota</taxon>
        <taxon>Sar</taxon>
        <taxon>Rhizaria</taxon>
        <taxon>Retaria</taxon>
        <taxon>Foraminifera</taxon>
        <taxon>Monothalamids</taxon>
        <taxon>Reticulomyxidae</taxon>
        <taxon>Reticulomyxa</taxon>
    </lineage>
</organism>
<feature type="transmembrane region" description="Helical" evidence="1">
    <location>
        <begin position="112"/>
        <end position="134"/>
    </location>
</feature>
<evidence type="ECO:0000313" key="2">
    <source>
        <dbReference type="EMBL" id="ETO09707.1"/>
    </source>
</evidence>
<accession>X6M8B0</accession>
<keyword evidence="1" id="KW-0812">Transmembrane</keyword>
<name>X6M8B0_RETFI</name>
<keyword evidence="1" id="KW-1133">Transmembrane helix</keyword>
<reference evidence="2 3" key="1">
    <citation type="journal article" date="2013" name="Curr. Biol.">
        <title>The Genome of the Foraminiferan Reticulomyxa filosa.</title>
        <authorList>
            <person name="Glockner G."/>
            <person name="Hulsmann N."/>
            <person name="Schleicher M."/>
            <person name="Noegel A.A."/>
            <person name="Eichinger L."/>
            <person name="Gallinger C."/>
            <person name="Pawlowski J."/>
            <person name="Sierra R."/>
            <person name="Euteneuer U."/>
            <person name="Pillet L."/>
            <person name="Moustafa A."/>
            <person name="Platzer M."/>
            <person name="Groth M."/>
            <person name="Szafranski K."/>
            <person name="Schliwa M."/>
        </authorList>
    </citation>
    <scope>NUCLEOTIDE SEQUENCE [LARGE SCALE GENOMIC DNA]</scope>
</reference>